<protein>
    <submittedName>
        <fullName evidence="2">Uncharacterized protein</fullName>
    </submittedName>
</protein>
<dbReference type="AlphaFoldDB" id="A0A426YDB6"/>
<feature type="compositionally biased region" description="Polar residues" evidence="1">
    <location>
        <begin position="37"/>
        <end position="46"/>
    </location>
</feature>
<sequence length="81" mass="9096">MFLRVRRSHTAVDHNSVATISSNTTASHVGTSDHYRSSPSTASLRQQAADGRSLTKDGQHLKFHLQVLGYLYANRQTRRED</sequence>
<feature type="region of interest" description="Disordered" evidence="1">
    <location>
        <begin position="1"/>
        <end position="53"/>
    </location>
</feature>
<comment type="caution">
    <text evidence="2">The sequence shown here is derived from an EMBL/GenBank/DDBJ whole genome shotgun (WGS) entry which is preliminary data.</text>
</comment>
<evidence type="ECO:0000256" key="1">
    <source>
        <dbReference type="SAM" id="MobiDB-lite"/>
    </source>
</evidence>
<organism evidence="2 3">
    <name type="scientific">Ensete ventricosum</name>
    <name type="common">Abyssinian banana</name>
    <name type="synonym">Musa ensete</name>
    <dbReference type="NCBI Taxonomy" id="4639"/>
    <lineage>
        <taxon>Eukaryota</taxon>
        <taxon>Viridiplantae</taxon>
        <taxon>Streptophyta</taxon>
        <taxon>Embryophyta</taxon>
        <taxon>Tracheophyta</taxon>
        <taxon>Spermatophyta</taxon>
        <taxon>Magnoliopsida</taxon>
        <taxon>Liliopsida</taxon>
        <taxon>Zingiberales</taxon>
        <taxon>Musaceae</taxon>
        <taxon>Ensete</taxon>
    </lineage>
</organism>
<dbReference type="Proteomes" id="UP000287651">
    <property type="component" value="Unassembled WGS sequence"/>
</dbReference>
<evidence type="ECO:0000313" key="3">
    <source>
        <dbReference type="Proteomes" id="UP000287651"/>
    </source>
</evidence>
<proteinExistence type="predicted"/>
<dbReference type="EMBL" id="AMZH03013139">
    <property type="protein sequence ID" value="RRT49749.1"/>
    <property type="molecule type" value="Genomic_DNA"/>
</dbReference>
<gene>
    <name evidence="2" type="ORF">B296_00052165</name>
</gene>
<name>A0A426YDB6_ENSVE</name>
<evidence type="ECO:0000313" key="2">
    <source>
        <dbReference type="EMBL" id="RRT49749.1"/>
    </source>
</evidence>
<reference evidence="2 3" key="1">
    <citation type="journal article" date="2014" name="Agronomy (Basel)">
        <title>A Draft Genome Sequence for Ensete ventricosum, the Drought-Tolerant Tree Against Hunger.</title>
        <authorList>
            <person name="Harrison J."/>
            <person name="Moore K.A."/>
            <person name="Paszkiewicz K."/>
            <person name="Jones T."/>
            <person name="Grant M."/>
            <person name="Ambacheew D."/>
            <person name="Muzemil S."/>
            <person name="Studholme D.J."/>
        </authorList>
    </citation>
    <scope>NUCLEOTIDE SEQUENCE [LARGE SCALE GENOMIC DNA]</scope>
</reference>
<accession>A0A426YDB6</accession>
<feature type="compositionally biased region" description="Polar residues" evidence="1">
    <location>
        <begin position="16"/>
        <end position="30"/>
    </location>
</feature>